<evidence type="ECO:0000256" key="4">
    <source>
        <dbReference type="ARBA" id="ARBA00022737"/>
    </source>
</evidence>
<dbReference type="InterPro" id="IPR045588">
    <property type="entry name" value="CLSTN_C"/>
</dbReference>
<feature type="transmembrane region" description="Helical" evidence="11">
    <location>
        <begin position="236"/>
        <end position="259"/>
    </location>
</feature>
<evidence type="ECO:0000313" key="13">
    <source>
        <dbReference type="EMBL" id="CAL1571609.1"/>
    </source>
</evidence>
<feature type="domain" description="Calsyntenin C-terminal" evidence="12">
    <location>
        <begin position="10"/>
        <end position="294"/>
    </location>
</feature>
<evidence type="ECO:0000256" key="9">
    <source>
        <dbReference type="ARBA" id="ARBA00023180"/>
    </source>
</evidence>
<dbReference type="GO" id="GO:0051965">
    <property type="term" value="P:positive regulation of synapse assembly"/>
    <property type="evidence" value="ECO:0007669"/>
    <property type="project" value="TreeGrafter"/>
</dbReference>
<evidence type="ECO:0000256" key="3">
    <source>
        <dbReference type="ARBA" id="ARBA00022729"/>
    </source>
</evidence>
<reference evidence="13 14" key="1">
    <citation type="submission" date="2024-04" db="EMBL/GenBank/DDBJ databases">
        <authorList>
            <person name="Waldvogel A.-M."/>
            <person name="Schoenle A."/>
        </authorList>
    </citation>
    <scope>NUCLEOTIDE SEQUENCE [LARGE SCALE GENOMIC DNA]</scope>
</reference>
<accession>A0AAV2J8Y6</accession>
<organism evidence="13 14">
    <name type="scientific">Knipowitschia caucasica</name>
    <name type="common">Caucasian dwarf goby</name>
    <name type="synonym">Pomatoschistus caucasicus</name>
    <dbReference type="NCBI Taxonomy" id="637954"/>
    <lineage>
        <taxon>Eukaryota</taxon>
        <taxon>Metazoa</taxon>
        <taxon>Chordata</taxon>
        <taxon>Craniata</taxon>
        <taxon>Vertebrata</taxon>
        <taxon>Euteleostomi</taxon>
        <taxon>Actinopterygii</taxon>
        <taxon>Neopterygii</taxon>
        <taxon>Teleostei</taxon>
        <taxon>Neoteleostei</taxon>
        <taxon>Acanthomorphata</taxon>
        <taxon>Gobiaria</taxon>
        <taxon>Gobiiformes</taxon>
        <taxon>Gobioidei</taxon>
        <taxon>Gobiidae</taxon>
        <taxon>Gobiinae</taxon>
        <taxon>Knipowitschia</taxon>
    </lineage>
</organism>
<keyword evidence="6" id="KW-0130">Cell adhesion</keyword>
<evidence type="ECO:0000256" key="2">
    <source>
        <dbReference type="ARBA" id="ARBA00022692"/>
    </source>
</evidence>
<dbReference type="GO" id="GO:0050806">
    <property type="term" value="P:positive regulation of synaptic transmission"/>
    <property type="evidence" value="ECO:0007669"/>
    <property type="project" value="TreeGrafter"/>
</dbReference>
<dbReference type="GO" id="GO:0045211">
    <property type="term" value="C:postsynaptic membrane"/>
    <property type="evidence" value="ECO:0007669"/>
    <property type="project" value="TreeGrafter"/>
</dbReference>
<proteinExistence type="predicted"/>
<keyword evidence="14" id="KW-1185">Reference proteome</keyword>
<evidence type="ECO:0000256" key="11">
    <source>
        <dbReference type="SAM" id="Phobius"/>
    </source>
</evidence>
<dbReference type="Proteomes" id="UP001497482">
    <property type="component" value="Chromosome 10"/>
</dbReference>
<evidence type="ECO:0000313" key="14">
    <source>
        <dbReference type="Proteomes" id="UP001497482"/>
    </source>
</evidence>
<evidence type="ECO:0000256" key="5">
    <source>
        <dbReference type="ARBA" id="ARBA00022837"/>
    </source>
</evidence>
<evidence type="ECO:0000256" key="8">
    <source>
        <dbReference type="ARBA" id="ARBA00023136"/>
    </source>
</evidence>
<evidence type="ECO:0000256" key="7">
    <source>
        <dbReference type="ARBA" id="ARBA00022989"/>
    </source>
</evidence>
<protein>
    <recommendedName>
        <fullName evidence="12">Calsyntenin C-terminal domain-containing protein</fullName>
    </recommendedName>
</protein>
<evidence type="ECO:0000256" key="1">
    <source>
        <dbReference type="ARBA" id="ARBA00004479"/>
    </source>
</evidence>
<dbReference type="GO" id="GO:0007155">
    <property type="term" value="P:cell adhesion"/>
    <property type="evidence" value="ECO:0007669"/>
    <property type="project" value="UniProtKB-KW"/>
</dbReference>
<dbReference type="Pfam" id="PF19699">
    <property type="entry name" value="CLSTN_C"/>
    <property type="match status" value="1"/>
</dbReference>
<evidence type="ECO:0000259" key="12">
    <source>
        <dbReference type="Pfam" id="PF19699"/>
    </source>
</evidence>
<evidence type="ECO:0000256" key="10">
    <source>
        <dbReference type="SAM" id="MobiDB-lite"/>
    </source>
</evidence>
<gene>
    <name evidence="13" type="ORF">KC01_LOCUS3709</name>
</gene>
<keyword evidence="4" id="KW-0677">Repeat</keyword>
<keyword evidence="8 11" id="KW-0472">Membrane</keyword>
<name>A0AAV2J8Y6_KNICA</name>
<keyword evidence="9" id="KW-0325">Glycoprotein</keyword>
<dbReference type="PANTHER" id="PTHR14139:SF3">
    <property type="entry name" value="CALSYNTENIN-2"/>
    <property type="match status" value="1"/>
</dbReference>
<evidence type="ECO:0000256" key="6">
    <source>
        <dbReference type="ARBA" id="ARBA00022889"/>
    </source>
</evidence>
<dbReference type="EMBL" id="OZ035832">
    <property type="protein sequence ID" value="CAL1571609.1"/>
    <property type="molecule type" value="Genomic_DNA"/>
</dbReference>
<feature type="compositionally biased region" description="Basic and acidic residues" evidence="10">
    <location>
        <begin position="346"/>
        <end position="355"/>
    </location>
</feature>
<keyword evidence="2 11" id="KW-0812">Transmembrane</keyword>
<keyword evidence="3" id="KW-0732">Signal</keyword>
<comment type="subcellular location">
    <subcellularLocation>
        <location evidence="1">Membrane</location>
        <topology evidence="1">Single-pass type I membrane protein</topology>
    </subcellularLocation>
</comment>
<dbReference type="PANTHER" id="PTHR14139">
    <property type="entry name" value="CALSYNTENIN"/>
    <property type="match status" value="1"/>
</dbReference>
<feature type="region of interest" description="Disordered" evidence="10">
    <location>
        <begin position="287"/>
        <end position="355"/>
    </location>
</feature>
<dbReference type="AlphaFoldDB" id="A0AAV2J8Y6"/>
<dbReference type="GO" id="GO:0009986">
    <property type="term" value="C:cell surface"/>
    <property type="evidence" value="ECO:0007669"/>
    <property type="project" value="TreeGrafter"/>
</dbReference>
<keyword evidence="7 11" id="KW-1133">Transmembrane helix</keyword>
<sequence>MVIASSLVQLRCFGEDTCISIPDIDAVVMVQQPSEPRITITGVERLSWPASDLRAPGGIALFQDLHIISTVKKSETKTDSQQHQSVRRPGVMEIIHNLDYCDVLVLGEELRAEQESLQLQRGVLTGKHLDATNSSSGISVYGVDSMSNYEAVIRELRYFNFQPSHVTERRFRLTCSELNGRYTSNEFALEVSVLHSAQAAERVNHVVAPPQYLQLLHHQSTTLDLSPTHSSAVPSAATVLIVTCIAALVVVVVIGIYRIHITHQQDVRLNESNGDVTWDSGALNITVNPMESLEAPQGAAEDVAEEEEEEDEDEEEEEDDNITSGESDDSEEEADVQLPTAPNKTTHWDKTTHSF</sequence>
<keyword evidence="5" id="KW-0106">Calcium</keyword>
<feature type="compositionally biased region" description="Acidic residues" evidence="10">
    <location>
        <begin position="302"/>
        <end position="335"/>
    </location>
</feature>